<reference evidence="2 3" key="1">
    <citation type="submission" date="2020-09" db="EMBL/GenBank/DDBJ databases">
        <title>Sinomicrobium weinanense sp. nov., a halophilic bacteria isolated from saline-alkali soil.</title>
        <authorList>
            <person name="Wu P."/>
            <person name="Ren H."/>
            <person name="Mei Y."/>
            <person name="Liang Y."/>
            <person name="Chen Z."/>
        </authorList>
    </citation>
    <scope>NUCLEOTIDE SEQUENCE [LARGE SCALE GENOMIC DNA]</scope>
    <source>
        <strain evidence="2 3">FJxs</strain>
    </source>
</reference>
<comment type="caution">
    <text evidence="2">The sequence shown here is derived from an EMBL/GenBank/DDBJ whole genome shotgun (WGS) entry which is preliminary data.</text>
</comment>
<evidence type="ECO:0000313" key="3">
    <source>
        <dbReference type="Proteomes" id="UP000653730"/>
    </source>
</evidence>
<sequence length="147" mass="16574">MKSKKRISIEKTMPEAFRAILKLSAQLKKGKLAPELVELLKIRASQLNSCSYCIDMHVDHALKIGVEARKIYALPAWKASHIFSPEERAVLQLTEELTRMTDNGLTDDTYNTIIDLFGEEVASQLIMLIVVINSWNRINVAGKTVYA</sequence>
<accession>A0A926JR29</accession>
<feature type="domain" description="Carboxymuconolactone decarboxylase-like" evidence="1">
    <location>
        <begin position="14"/>
        <end position="96"/>
    </location>
</feature>
<dbReference type="EMBL" id="JACVDC010000017">
    <property type="protein sequence ID" value="MBC9795935.1"/>
    <property type="molecule type" value="Genomic_DNA"/>
</dbReference>
<keyword evidence="3" id="KW-1185">Reference proteome</keyword>
<dbReference type="Gene3D" id="1.20.1290.10">
    <property type="entry name" value="AhpD-like"/>
    <property type="match status" value="1"/>
</dbReference>
<evidence type="ECO:0000313" key="2">
    <source>
        <dbReference type="EMBL" id="MBC9795935.1"/>
    </source>
</evidence>
<dbReference type="RefSeq" id="WP_187965084.1">
    <property type="nucleotide sequence ID" value="NZ_JACVDC010000017.1"/>
</dbReference>
<dbReference type="SUPFAM" id="SSF69118">
    <property type="entry name" value="AhpD-like"/>
    <property type="match status" value="1"/>
</dbReference>
<gene>
    <name evidence="2" type="ORF">IBL28_08155</name>
</gene>
<dbReference type="GO" id="GO:0051920">
    <property type="term" value="F:peroxiredoxin activity"/>
    <property type="evidence" value="ECO:0007669"/>
    <property type="project" value="InterPro"/>
</dbReference>
<dbReference type="NCBIfam" id="TIGR00778">
    <property type="entry name" value="ahpD_dom"/>
    <property type="match status" value="1"/>
</dbReference>
<evidence type="ECO:0000259" key="1">
    <source>
        <dbReference type="Pfam" id="PF02627"/>
    </source>
</evidence>
<organism evidence="2 3">
    <name type="scientific">Sinomicrobium weinanense</name>
    <dbReference type="NCBI Taxonomy" id="2842200"/>
    <lineage>
        <taxon>Bacteria</taxon>
        <taxon>Pseudomonadati</taxon>
        <taxon>Bacteroidota</taxon>
        <taxon>Flavobacteriia</taxon>
        <taxon>Flavobacteriales</taxon>
        <taxon>Flavobacteriaceae</taxon>
        <taxon>Sinomicrobium</taxon>
    </lineage>
</organism>
<dbReference type="PANTHER" id="PTHR34846:SF10">
    <property type="entry name" value="CYTOPLASMIC PROTEIN"/>
    <property type="match status" value="1"/>
</dbReference>
<dbReference type="PANTHER" id="PTHR34846">
    <property type="entry name" value="4-CARBOXYMUCONOLACTONE DECARBOXYLASE FAMILY PROTEIN (AFU_ORTHOLOGUE AFUA_6G11590)"/>
    <property type="match status" value="1"/>
</dbReference>
<proteinExistence type="predicted"/>
<dbReference type="Proteomes" id="UP000653730">
    <property type="component" value="Unassembled WGS sequence"/>
</dbReference>
<protein>
    <submittedName>
        <fullName evidence="2">Carboxymuconolactone decarboxylase family protein</fullName>
    </submittedName>
</protein>
<dbReference type="InterPro" id="IPR004675">
    <property type="entry name" value="AhpD_core"/>
</dbReference>
<name>A0A926JR29_9FLAO</name>
<dbReference type="InterPro" id="IPR003779">
    <property type="entry name" value="CMD-like"/>
</dbReference>
<dbReference type="Pfam" id="PF02627">
    <property type="entry name" value="CMD"/>
    <property type="match status" value="1"/>
</dbReference>
<dbReference type="InterPro" id="IPR029032">
    <property type="entry name" value="AhpD-like"/>
</dbReference>
<dbReference type="AlphaFoldDB" id="A0A926JR29"/>